<protein>
    <submittedName>
        <fullName evidence="1">Uncharacterized protein</fullName>
    </submittedName>
</protein>
<comment type="caution">
    <text evidence="1">The sequence shown here is derived from an EMBL/GenBank/DDBJ whole genome shotgun (WGS) entry which is preliminary data.</text>
</comment>
<evidence type="ECO:0000313" key="1">
    <source>
        <dbReference type="EMBL" id="KAJ7559580.1"/>
    </source>
</evidence>
<keyword evidence="2" id="KW-1185">Reference proteome</keyword>
<name>A0ACC2DZQ1_DIPCM</name>
<dbReference type="EMBL" id="CM055095">
    <property type="protein sequence ID" value="KAJ7559580.1"/>
    <property type="molecule type" value="Genomic_DNA"/>
</dbReference>
<reference evidence="2" key="1">
    <citation type="journal article" date="2024" name="Proc. Natl. Acad. Sci. U.S.A.">
        <title>Extraordinary preservation of gene collinearity over three hundred million years revealed in homosporous lycophytes.</title>
        <authorList>
            <person name="Li C."/>
            <person name="Wickell D."/>
            <person name="Kuo L.Y."/>
            <person name="Chen X."/>
            <person name="Nie B."/>
            <person name="Liao X."/>
            <person name="Peng D."/>
            <person name="Ji J."/>
            <person name="Jenkins J."/>
            <person name="Williams M."/>
            <person name="Shu S."/>
            <person name="Plott C."/>
            <person name="Barry K."/>
            <person name="Rajasekar S."/>
            <person name="Grimwood J."/>
            <person name="Han X."/>
            <person name="Sun S."/>
            <person name="Hou Z."/>
            <person name="He W."/>
            <person name="Dai G."/>
            <person name="Sun C."/>
            <person name="Schmutz J."/>
            <person name="Leebens-Mack J.H."/>
            <person name="Li F.W."/>
            <person name="Wang L."/>
        </authorList>
    </citation>
    <scope>NUCLEOTIDE SEQUENCE [LARGE SCALE GENOMIC DNA]</scope>
    <source>
        <strain evidence="2">cv. PW_Plant_1</strain>
    </source>
</reference>
<gene>
    <name evidence="1" type="ORF">O6H91_04G092000</name>
</gene>
<organism evidence="1 2">
    <name type="scientific">Diphasiastrum complanatum</name>
    <name type="common">Issler's clubmoss</name>
    <name type="synonym">Lycopodium complanatum</name>
    <dbReference type="NCBI Taxonomy" id="34168"/>
    <lineage>
        <taxon>Eukaryota</taxon>
        <taxon>Viridiplantae</taxon>
        <taxon>Streptophyta</taxon>
        <taxon>Embryophyta</taxon>
        <taxon>Tracheophyta</taxon>
        <taxon>Lycopodiopsida</taxon>
        <taxon>Lycopodiales</taxon>
        <taxon>Lycopodiaceae</taxon>
        <taxon>Lycopodioideae</taxon>
        <taxon>Diphasiastrum</taxon>
    </lineage>
</organism>
<sequence>MTRAMSGGFLSWAIDQSPSQETRNRGIQTLFYFHSLIKACASLSRDPSLQHWTLKLVMNNKTSLYTSPSDFRRSFQAYVLDRRPHLQVGFINKYTIGDLMARGSMMLPD</sequence>
<accession>A0ACC2DZQ1</accession>
<evidence type="ECO:0000313" key="2">
    <source>
        <dbReference type="Proteomes" id="UP001162992"/>
    </source>
</evidence>
<proteinExistence type="predicted"/>
<dbReference type="Proteomes" id="UP001162992">
    <property type="component" value="Chromosome 4"/>
</dbReference>